<dbReference type="SUPFAM" id="SSF53448">
    <property type="entry name" value="Nucleotide-diphospho-sugar transferases"/>
    <property type="match status" value="1"/>
</dbReference>
<dbReference type="RefSeq" id="WP_159184957.1">
    <property type="nucleotide sequence ID" value="NZ_JACVJL010000092.1"/>
</dbReference>
<dbReference type="AlphaFoldDB" id="A0A9Q2KYZ6"/>
<comment type="caution">
    <text evidence="1">The sequence shown here is derived from an EMBL/GenBank/DDBJ whole genome shotgun (WGS) entry which is preliminary data.</text>
</comment>
<evidence type="ECO:0000313" key="2">
    <source>
        <dbReference type="Proteomes" id="UP000701999"/>
    </source>
</evidence>
<dbReference type="InterPro" id="IPR007577">
    <property type="entry name" value="GlycoTrfase_DXD_sugar-bd_CS"/>
</dbReference>
<dbReference type="Pfam" id="PF04488">
    <property type="entry name" value="Gly_transf_sug"/>
    <property type="match status" value="1"/>
</dbReference>
<protein>
    <recommendedName>
        <fullName evidence="3">GT44 domain-containing protein</fullName>
    </recommendedName>
</protein>
<proteinExistence type="predicted"/>
<dbReference type="GeneID" id="93255902"/>
<sequence>MNINKVHYIWMGSLIPSKYISSIFYLLSQSDHNIYIWTDRVEETKLKFLDKIGGYSYLQRNKITDRLEFKQIFDLESWCQIYLIKYLTPTQRKTLSETFLFEYPSYSDKYISKYDLSVLKKLGNLATLSDILRLVILYKEGGIYIDCDNTFRGQDIKYNMKYSRNPSQYSVYISSKISLYSFEKGYGNSVVACSSGALGCLELLMLSLDTIYKQKFSTELIDNIEQYKNMLFTEKSYLKDVYEYFMSNSYIQKDADLRRYGKDPNGYKLQELRDYGGVNPHTYHYGYPYAYLAMEIGPEALKKFENDNRHIHKTFNDLNICSKIICNSDQAWL</sequence>
<dbReference type="Gene3D" id="3.90.550.20">
    <property type="match status" value="1"/>
</dbReference>
<evidence type="ECO:0008006" key="3">
    <source>
        <dbReference type="Google" id="ProtNLM"/>
    </source>
</evidence>
<organism evidence="1 2">
    <name type="scientific">Francisella noatunensis</name>
    <dbReference type="NCBI Taxonomy" id="657445"/>
    <lineage>
        <taxon>Bacteria</taxon>
        <taxon>Pseudomonadati</taxon>
        <taxon>Pseudomonadota</taxon>
        <taxon>Gammaproteobacteria</taxon>
        <taxon>Thiotrichales</taxon>
        <taxon>Francisellaceae</taxon>
        <taxon>Francisella</taxon>
    </lineage>
</organism>
<name>A0A9Q2KYZ6_9GAMM</name>
<reference evidence="1 2" key="1">
    <citation type="submission" date="2020-09" db="EMBL/GenBank/DDBJ databases">
        <title>Development of specific Francisella tularensis PCR assay based on in-depth characterization of family Francisellaceae.</title>
        <authorList>
            <person name="Ohrman C."/>
            <person name="Sahl J."/>
            <person name="Sjodin A."/>
            <person name="Uneklint I."/>
            <person name="Ballard R."/>
            <person name="Karlsson L."/>
            <person name="Mcdonough R."/>
            <person name="Sundell D."/>
            <person name="Soria K."/>
            <person name="Brindeflk B."/>
            <person name="Vallesi A."/>
            <person name="Ramirez-Paredes J.G."/>
            <person name="Colquhoun D."/>
            <person name="Myrtennas K."/>
            <person name="Birdsell D."/>
            <person name="Johansson A."/>
            <person name="Wagner D."/>
            <person name="Forsman M."/>
        </authorList>
    </citation>
    <scope>NUCLEOTIDE SEQUENCE [LARGE SCALE GENOMIC DNA]</scope>
    <source>
        <strain evidence="1 2">FSC1140</strain>
    </source>
</reference>
<keyword evidence="2" id="KW-1185">Reference proteome</keyword>
<accession>A0A9Q2KYZ6</accession>
<evidence type="ECO:0000313" key="1">
    <source>
        <dbReference type="EMBL" id="MBK2065086.1"/>
    </source>
</evidence>
<dbReference type="InterPro" id="IPR029044">
    <property type="entry name" value="Nucleotide-diphossugar_trans"/>
</dbReference>
<gene>
    <name evidence="1" type="ORF">IB647_05140</name>
</gene>
<dbReference type="Proteomes" id="UP000701999">
    <property type="component" value="Unassembled WGS sequence"/>
</dbReference>
<dbReference type="EMBL" id="JACVKN010000116">
    <property type="protein sequence ID" value="MBK2065086.1"/>
    <property type="molecule type" value="Genomic_DNA"/>
</dbReference>